<keyword evidence="2" id="KW-1185">Reference proteome</keyword>
<sequence>MAARVMVTAVHSRRDGERQNGCWAVVGEAETERERERDLRREKKHSAYRRCSMLRMRASGGRRRKAAMRFRAEDNGWAMEAVAGMSKCVREEVDYFFPLTNGITAATKKGKRKKLNYNILFFQIKP</sequence>
<organism evidence="1 2">
    <name type="scientific">Citrullus colocynthis</name>
    <name type="common">colocynth</name>
    <dbReference type="NCBI Taxonomy" id="252529"/>
    <lineage>
        <taxon>Eukaryota</taxon>
        <taxon>Viridiplantae</taxon>
        <taxon>Streptophyta</taxon>
        <taxon>Embryophyta</taxon>
        <taxon>Tracheophyta</taxon>
        <taxon>Spermatophyta</taxon>
        <taxon>Magnoliopsida</taxon>
        <taxon>eudicotyledons</taxon>
        <taxon>Gunneridae</taxon>
        <taxon>Pentapetalae</taxon>
        <taxon>rosids</taxon>
        <taxon>fabids</taxon>
        <taxon>Cucurbitales</taxon>
        <taxon>Cucurbitaceae</taxon>
        <taxon>Benincaseae</taxon>
        <taxon>Citrullus</taxon>
    </lineage>
</organism>
<accession>A0ABP0ZAX5</accession>
<dbReference type="EMBL" id="OZ021743">
    <property type="protein sequence ID" value="CAK9329604.1"/>
    <property type="molecule type" value="Genomic_DNA"/>
</dbReference>
<evidence type="ECO:0000313" key="2">
    <source>
        <dbReference type="Proteomes" id="UP001642487"/>
    </source>
</evidence>
<protein>
    <submittedName>
        <fullName evidence="1">Uncharacterized protein</fullName>
    </submittedName>
</protein>
<name>A0ABP0ZAX5_9ROSI</name>
<reference evidence="1 2" key="1">
    <citation type="submission" date="2024-03" db="EMBL/GenBank/DDBJ databases">
        <authorList>
            <person name="Gkanogiannis A."/>
            <person name="Becerra Lopez-Lavalle L."/>
        </authorList>
    </citation>
    <scope>NUCLEOTIDE SEQUENCE [LARGE SCALE GENOMIC DNA]</scope>
</reference>
<evidence type="ECO:0000313" key="1">
    <source>
        <dbReference type="EMBL" id="CAK9329604.1"/>
    </source>
</evidence>
<dbReference type="Proteomes" id="UP001642487">
    <property type="component" value="Chromosome 9"/>
</dbReference>
<gene>
    <name evidence="1" type="ORF">CITCOLO1_LOCUS22076</name>
</gene>
<proteinExistence type="predicted"/>